<dbReference type="GO" id="GO:0005886">
    <property type="term" value="C:plasma membrane"/>
    <property type="evidence" value="ECO:0007669"/>
    <property type="project" value="TreeGrafter"/>
</dbReference>
<feature type="transmembrane region" description="Helical" evidence="1">
    <location>
        <begin position="88"/>
        <end position="107"/>
    </location>
</feature>
<dbReference type="PANTHER" id="PTHR18640">
    <property type="entry name" value="SOLUTE CARRIER FAMILY 10 MEMBER 7"/>
    <property type="match status" value="1"/>
</dbReference>
<comment type="caution">
    <text evidence="2">The sequence shown here is derived from an EMBL/GenBank/DDBJ whole genome shotgun (WGS) entry which is preliminary data.</text>
</comment>
<accession>A0A8J3QNF3</accession>
<sequence>MTLVTTPTGLTCQNDHVAWRNRLPIDGFILTLLATVLLATLLPARGGGVQVFDVLTTVAVGLLFFLYGARLSPQAAWAGARHWRLHTTILLATFALFPLLGLAARLLEPWLLTPALYQGVLFLCAVPSTVQSSIAFTSIAKGNVAAAVCGASFSNLAGVVITPLLVAALLHGDGQVRLSGGSAVTIALQLLAPFALGQLARPWIAGWLGRHKRPVALVDRGSILLVVYTAFSAGVVAGIWHEVAPGRLVAVAAVDLVLLGCVLGILVLASRMLRFSRADRTAAVFCGSKKSLASGLPMAAVLFSGHTVGLVVLPLMLFHQIQLMVCAALARFWGARAGEDDTGQRTRSLAAAGSTG</sequence>
<protein>
    <submittedName>
        <fullName evidence="2">Bile acid:sodium symporter</fullName>
    </submittedName>
</protein>
<feature type="transmembrane region" description="Helical" evidence="1">
    <location>
        <begin position="23"/>
        <end position="42"/>
    </location>
</feature>
<feature type="transmembrane region" description="Helical" evidence="1">
    <location>
        <begin position="119"/>
        <end position="137"/>
    </location>
</feature>
<dbReference type="EMBL" id="BONZ01000021">
    <property type="protein sequence ID" value="GIH14193.1"/>
    <property type="molecule type" value="Genomic_DNA"/>
</dbReference>
<dbReference type="InterPro" id="IPR016833">
    <property type="entry name" value="Put_Na-Bile_cotransptr"/>
</dbReference>
<evidence type="ECO:0000313" key="3">
    <source>
        <dbReference type="Proteomes" id="UP000642748"/>
    </source>
</evidence>
<dbReference type="Proteomes" id="UP000642748">
    <property type="component" value="Unassembled WGS sequence"/>
</dbReference>
<name>A0A8J3QNF3_9ACTN</name>
<dbReference type="PIRSF" id="PIRSF026166">
    <property type="entry name" value="UCP026166"/>
    <property type="match status" value="1"/>
</dbReference>
<gene>
    <name evidence="2" type="ORF">Raf01_23650</name>
</gene>
<evidence type="ECO:0000256" key="1">
    <source>
        <dbReference type="SAM" id="Phobius"/>
    </source>
</evidence>
<keyword evidence="1" id="KW-1133">Transmembrane helix</keyword>
<dbReference type="RefSeq" id="WP_239133535.1">
    <property type="nucleotide sequence ID" value="NZ_BONZ01000021.1"/>
</dbReference>
<dbReference type="PANTHER" id="PTHR18640:SF5">
    <property type="entry name" value="SODIUM_BILE ACID COTRANSPORTER 7"/>
    <property type="match status" value="1"/>
</dbReference>
<dbReference type="Gene3D" id="1.20.1530.20">
    <property type="match status" value="1"/>
</dbReference>
<reference evidence="2" key="1">
    <citation type="submission" date="2021-01" db="EMBL/GenBank/DDBJ databases">
        <title>Whole genome shotgun sequence of Rugosimonospora africana NBRC 104875.</title>
        <authorList>
            <person name="Komaki H."/>
            <person name="Tamura T."/>
        </authorList>
    </citation>
    <scope>NUCLEOTIDE SEQUENCE</scope>
    <source>
        <strain evidence="2">NBRC 104875</strain>
    </source>
</reference>
<organism evidence="2 3">
    <name type="scientific">Rugosimonospora africana</name>
    <dbReference type="NCBI Taxonomy" id="556532"/>
    <lineage>
        <taxon>Bacteria</taxon>
        <taxon>Bacillati</taxon>
        <taxon>Actinomycetota</taxon>
        <taxon>Actinomycetes</taxon>
        <taxon>Micromonosporales</taxon>
        <taxon>Micromonosporaceae</taxon>
        <taxon>Rugosimonospora</taxon>
    </lineage>
</organism>
<feature type="transmembrane region" description="Helical" evidence="1">
    <location>
        <begin position="221"/>
        <end position="241"/>
    </location>
</feature>
<dbReference type="Pfam" id="PF13593">
    <property type="entry name" value="SBF_like"/>
    <property type="match status" value="1"/>
</dbReference>
<keyword evidence="3" id="KW-1185">Reference proteome</keyword>
<feature type="transmembrane region" description="Helical" evidence="1">
    <location>
        <begin position="182"/>
        <end position="200"/>
    </location>
</feature>
<feature type="transmembrane region" description="Helical" evidence="1">
    <location>
        <begin position="298"/>
        <end position="318"/>
    </location>
</feature>
<feature type="transmembrane region" description="Helical" evidence="1">
    <location>
        <begin position="48"/>
        <end position="67"/>
    </location>
</feature>
<keyword evidence="1" id="KW-0812">Transmembrane</keyword>
<proteinExistence type="predicted"/>
<feature type="transmembrane region" description="Helical" evidence="1">
    <location>
        <begin position="144"/>
        <end position="170"/>
    </location>
</feature>
<keyword evidence="1" id="KW-0472">Membrane</keyword>
<evidence type="ECO:0000313" key="2">
    <source>
        <dbReference type="EMBL" id="GIH14193.1"/>
    </source>
</evidence>
<feature type="transmembrane region" description="Helical" evidence="1">
    <location>
        <begin position="247"/>
        <end position="269"/>
    </location>
</feature>
<dbReference type="AlphaFoldDB" id="A0A8J3QNF3"/>
<dbReference type="InterPro" id="IPR038770">
    <property type="entry name" value="Na+/solute_symporter_sf"/>
</dbReference>